<dbReference type="PRINTS" id="PR00812">
    <property type="entry name" value="BCTERIALGSPF"/>
</dbReference>
<dbReference type="STRING" id="1802448.A2672_01260"/>
<evidence type="ECO:0000313" key="10">
    <source>
        <dbReference type="EMBL" id="OHA66411.1"/>
    </source>
</evidence>
<evidence type="ECO:0000256" key="4">
    <source>
        <dbReference type="ARBA" id="ARBA00022519"/>
    </source>
</evidence>
<evidence type="ECO:0000256" key="3">
    <source>
        <dbReference type="ARBA" id="ARBA00022475"/>
    </source>
</evidence>
<keyword evidence="5 8" id="KW-0812">Transmembrane</keyword>
<dbReference type="Gene3D" id="1.20.81.30">
    <property type="entry name" value="Type II secretion system (T2SS), domain F"/>
    <property type="match status" value="2"/>
</dbReference>
<keyword evidence="6 8" id="KW-1133">Transmembrane helix</keyword>
<dbReference type="Proteomes" id="UP000178065">
    <property type="component" value="Unassembled WGS sequence"/>
</dbReference>
<dbReference type="InterPro" id="IPR042094">
    <property type="entry name" value="T2SS_GspF_sf"/>
</dbReference>
<evidence type="ECO:0000256" key="1">
    <source>
        <dbReference type="ARBA" id="ARBA00004429"/>
    </source>
</evidence>
<keyword evidence="3" id="KW-1003">Cell membrane</keyword>
<dbReference type="Pfam" id="PF00482">
    <property type="entry name" value="T2SSF"/>
    <property type="match status" value="2"/>
</dbReference>
<dbReference type="FunFam" id="1.20.81.30:FF:000001">
    <property type="entry name" value="Type II secretion system protein F"/>
    <property type="match status" value="2"/>
</dbReference>
<comment type="subcellular location">
    <subcellularLocation>
        <location evidence="1">Cell inner membrane</location>
        <topology evidence="1">Multi-pass membrane protein</topology>
    </subcellularLocation>
</comment>
<feature type="transmembrane region" description="Helical" evidence="8">
    <location>
        <begin position="172"/>
        <end position="194"/>
    </location>
</feature>
<feature type="transmembrane region" description="Helical" evidence="8">
    <location>
        <begin position="379"/>
        <end position="400"/>
    </location>
</feature>
<keyword evidence="7 8" id="KW-0472">Membrane</keyword>
<comment type="similarity">
    <text evidence="2">Belongs to the GSP F family.</text>
</comment>
<dbReference type="PANTHER" id="PTHR30012:SF0">
    <property type="entry name" value="TYPE II SECRETION SYSTEM PROTEIN F-RELATED"/>
    <property type="match status" value="1"/>
</dbReference>
<dbReference type="AlphaFoldDB" id="A0A1G2R2U9"/>
<reference evidence="10 11" key="1">
    <citation type="journal article" date="2016" name="Nat. Commun.">
        <title>Thousands of microbial genomes shed light on interconnected biogeochemical processes in an aquifer system.</title>
        <authorList>
            <person name="Anantharaman K."/>
            <person name="Brown C.T."/>
            <person name="Hug L.A."/>
            <person name="Sharon I."/>
            <person name="Castelle C.J."/>
            <person name="Probst A.J."/>
            <person name="Thomas B.C."/>
            <person name="Singh A."/>
            <person name="Wilkins M.J."/>
            <person name="Karaoz U."/>
            <person name="Brodie E.L."/>
            <person name="Williams K.H."/>
            <person name="Hubbard S.S."/>
            <person name="Banfield J.F."/>
        </authorList>
    </citation>
    <scope>NUCLEOTIDE SEQUENCE [LARGE SCALE GENOMIC DNA]</scope>
</reference>
<dbReference type="InterPro" id="IPR018076">
    <property type="entry name" value="T2SS_GspF_dom"/>
</dbReference>
<keyword evidence="4" id="KW-0997">Cell inner membrane</keyword>
<sequence>MPTYRYTAISKKGEYVSGEEVAKDEHELAQGLREKGYILTQTLPQGARRQGFQLPSLFSFIFGVSLEEKLMFMRNLKVMVAAGIALPKTLETLSSQARSKKLRVALEEMRKRVLQGQQLSETMASYPAIFPELFSNMLRAGEESGTLEVVLSQLTLQLEREHDLRSKLQGALIYPAVIIAAMFGIGILMLILVVPNLAATFEDLQVPLPATTRMVIAFADFLKTFWYLAIFLAVGITGAAYQGLRTKTGKNLLDTVLLKIPIAGPIIKKVNTAFFARTMSSLIGAGIPMVRSLEVTATVLQNVHFRRVLLEGVEAMRKGVKLSEVLEQYSNLYPVVVVQMVEVGEETGQTSDLLAKLADFFEEEVSNATKNLASVIEPVLMLVIGAAVGFFAISMLQPMYAMLGSL</sequence>
<gene>
    <name evidence="10" type="ORF">A2672_01260</name>
</gene>
<dbReference type="InterPro" id="IPR003004">
    <property type="entry name" value="GspF/PilC"/>
</dbReference>
<evidence type="ECO:0000256" key="5">
    <source>
        <dbReference type="ARBA" id="ARBA00022692"/>
    </source>
</evidence>
<name>A0A1G2R2U9_9BACT</name>
<evidence type="ECO:0000313" key="11">
    <source>
        <dbReference type="Proteomes" id="UP000178065"/>
    </source>
</evidence>
<evidence type="ECO:0000256" key="2">
    <source>
        <dbReference type="ARBA" id="ARBA00005745"/>
    </source>
</evidence>
<organism evidence="10 11">
    <name type="scientific">Candidatus Wildermuthbacteria bacterium RIFCSPHIGHO2_01_FULL_49_22b</name>
    <dbReference type="NCBI Taxonomy" id="1802448"/>
    <lineage>
        <taxon>Bacteria</taxon>
        <taxon>Candidatus Wildermuthiibacteriota</taxon>
    </lineage>
</organism>
<evidence type="ECO:0000259" key="9">
    <source>
        <dbReference type="Pfam" id="PF00482"/>
    </source>
</evidence>
<dbReference type="EMBL" id="MHTT01000003">
    <property type="protein sequence ID" value="OHA66411.1"/>
    <property type="molecule type" value="Genomic_DNA"/>
</dbReference>
<comment type="caution">
    <text evidence="10">The sequence shown here is derived from an EMBL/GenBank/DDBJ whole genome shotgun (WGS) entry which is preliminary data.</text>
</comment>
<feature type="domain" description="Type II secretion system protein GspF" evidence="9">
    <location>
        <begin position="275"/>
        <end position="398"/>
    </location>
</feature>
<proteinExistence type="inferred from homology"/>
<feature type="domain" description="Type II secretion system protein GspF" evidence="9">
    <location>
        <begin position="72"/>
        <end position="195"/>
    </location>
</feature>
<evidence type="ECO:0000256" key="6">
    <source>
        <dbReference type="ARBA" id="ARBA00022989"/>
    </source>
</evidence>
<accession>A0A1G2R2U9</accession>
<feature type="transmembrane region" description="Helical" evidence="8">
    <location>
        <begin position="224"/>
        <end position="244"/>
    </location>
</feature>
<protein>
    <recommendedName>
        <fullName evidence="9">Type II secretion system protein GspF domain-containing protein</fullName>
    </recommendedName>
</protein>
<dbReference type="GO" id="GO:0005886">
    <property type="term" value="C:plasma membrane"/>
    <property type="evidence" value="ECO:0007669"/>
    <property type="project" value="UniProtKB-SubCell"/>
</dbReference>
<evidence type="ECO:0000256" key="8">
    <source>
        <dbReference type="SAM" id="Phobius"/>
    </source>
</evidence>
<dbReference type="PANTHER" id="PTHR30012">
    <property type="entry name" value="GENERAL SECRETION PATHWAY PROTEIN"/>
    <property type="match status" value="1"/>
</dbReference>
<evidence type="ECO:0000256" key="7">
    <source>
        <dbReference type="ARBA" id="ARBA00023136"/>
    </source>
</evidence>